<keyword evidence="2" id="KW-1185">Reference proteome</keyword>
<evidence type="ECO:0000313" key="2">
    <source>
        <dbReference type="Proteomes" id="UP000298493"/>
    </source>
</evidence>
<dbReference type="AlphaFoldDB" id="A0A4Z1NSH8"/>
<accession>A0A4Z1NSH8</accession>
<organism evidence="1 2">
    <name type="scientific">Venturia nashicola</name>
    <dbReference type="NCBI Taxonomy" id="86259"/>
    <lineage>
        <taxon>Eukaryota</taxon>
        <taxon>Fungi</taxon>
        <taxon>Dikarya</taxon>
        <taxon>Ascomycota</taxon>
        <taxon>Pezizomycotina</taxon>
        <taxon>Dothideomycetes</taxon>
        <taxon>Pleosporomycetidae</taxon>
        <taxon>Venturiales</taxon>
        <taxon>Venturiaceae</taxon>
        <taxon>Venturia</taxon>
    </lineage>
</organism>
<comment type="caution">
    <text evidence="1">The sequence shown here is derived from an EMBL/GenBank/DDBJ whole genome shotgun (WGS) entry which is preliminary data.</text>
</comment>
<dbReference type="EMBL" id="SNSC02000024">
    <property type="protein sequence ID" value="TID13918.1"/>
    <property type="molecule type" value="Genomic_DNA"/>
</dbReference>
<dbReference type="Proteomes" id="UP000298493">
    <property type="component" value="Unassembled WGS sequence"/>
</dbReference>
<proteinExistence type="predicted"/>
<protein>
    <submittedName>
        <fullName evidence="1">Uncharacterized protein</fullName>
    </submittedName>
</protein>
<gene>
    <name evidence="1" type="ORF">E6O75_ATG07150</name>
</gene>
<name>A0A4Z1NSH8_9PEZI</name>
<evidence type="ECO:0000313" key="1">
    <source>
        <dbReference type="EMBL" id="TID13918.1"/>
    </source>
</evidence>
<sequence length="147" mass="16167">MGWLQRTLWRGLLQLGWWNDHVRNDGKLAQFSRASRAAIPDVHPSTSLGYTDFFYVQKSDHHIQGFNMTWAAENTTIVTRDTFTVGDTSGSVVGLPGTRMTVSAVPTKSGGGAMYNFYQIEGTDITLFTRGLAGGQQTRGLLPIPDT</sequence>
<reference evidence="1 2" key="1">
    <citation type="submission" date="2019-04" db="EMBL/GenBank/DDBJ databases">
        <title>High contiguity whole genome sequence and gene annotation resource for two Venturia nashicola isolates.</title>
        <authorList>
            <person name="Prokchorchik M."/>
            <person name="Won K."/>
            <person name="Lee Y."/>
            <person name="Choi E.D."/>
            <person name="Segonzac C."/>
            <person name="Sohn K.H."/>
        </authorList>
    </citation>
    <scope>NUCLEOTIDE SEQUENCE [LARGE SCALE GENOMIC DNA]</scope>
    <source>
        <strain evidence="1 2">PRI2</strain>
    </source>
</reference>
<dbReference type="STRING" id="86259.A0A4Z1NSH8"/>